<name>A0A346NPT4_9ALTE</name>
<dbReference type="EMBL" id="CP031769">
    <property type="protein sequence ID" value="AXR07541.1"/>
    <property type="molecule type" value="Genomic_DNA"/>
</dbReference>
<dbReference type="InterPro" id="IPR016087">
    <property type="entry name" value="Chalcone_isomerase"/>
</dbReference>
<feature type="signal peptide" evidence="1">
    <location>
        <begin position="1"/>
        <end position="17"/>
    </location>
</feature>
<gene>
    <name evidence="3" type="ORF">D0Y50_14955</name>
</gene>
<proteinExistence type="predicted"/>
<evidence type="ECO:0000313" key="3">
    <source>
        <dbReference type="EMBL" id="AXR07541.1"/>
    </source>
</evidence>
<dbReference type="OrthoDB" id="8527419at2"/>
<feature type="chain" id="PRO_5016724160" description="Chalcone isomerase domain-containing protein" evidence="1">
    <location>
        <begin position="18"/>
        <end position="172"/>
    </location>
</feature>
<dbReference type="KEGG" id="salm:D0Y50_14955"/>
<evidence type="ECO:0000256" key="1">
    <source>
        <dbReference type="SAM" id="SignalP"/>
    </source>
</evidence>
<dbReference type="Proteomes" id="UP000262073">
    <property type="component" value="Chromosome"/>
</dbReference>
<dbReference type="Pfam" id="PF16036">
    <property type="entry name" value="Chalcone_3"/>
    <property type="match status" value="1"/>
</dbReference>
<keyword evidence="1" id="KW-0732">Signal</keyword>
<evidence type="ECO:0000259" key="2">
    <source>
        <dbReference type="Pfam" id="PF16036"/>
    </source>
</evidence>
<sequence length="172" mass="19832">MRWSLLLCSLVSFYNVAAVPDPVADALNAPAQIGEARFTYYLWDVYDATLYSPQGQWKNQPPYALNLTYLRDLKGEKIAQRSIDEIKKQGFDDAEKLAIWRQKMTQIFPDVHEDDELLGIAVSAQTTRFYHNGNLIGTVDDSEFTRWFFAIWLSENTSEPEFRQKLLSGVEQ</sequence>
<dbReference type="AlphaFoldDB" id="A0A346NPT4"/>
<feature type="domain" description="Chalcone isomerase" evidence="2">
    <location>
        <begin position="42"/>
        <end position="167"/>
    </location>
</feature>
<accession>A0A346NPT4</accession>
<protein>
    <recommendedName>
        <fullName evidence="2">Chalcone isomerase domain-containing protein</fullName>
    </recommendedName>
</protein>
<evidence type="ECO:0000313" key="4">
    <source>
        <dbReference type="Proteomes" id="UP000262073"/>
    </source>
</evidence>
<organism evidence="3 4">
    <name type="scientific">Salinimonas sediminis</name>
    <dbReference type="NCBI Taxonomy" id="2303538"/>
    <lineage>
        <taxon>Bacteria</taxon>
        <taxon>Pseudomonadati</taxon>
        <taxon>Pseudomonadota</taxon>
        <taxon>Gammaproteobacteria</taxon>
        <taxon>Alteromonadales</taxon>
        <taxon>Alteromonadaceae</taxon>
        <taxon>Alteromonas/Salinimonas group</taxon>
        <taxon>Salinimonas</taxon>
    </lineage>
</organism>
<keyword evidence="4" id="KW-1185">Reference proteome</keyword>
<reference evidence="3 4" key="1">
    <citation type="submission" date="2018-08" db="EMBL/GenBank/DDBJ databases">
        <title>Salinimonas sediminis sp. nov., a piezophilic bacterium isolated from a deep-sea sediment sample from the New Britain Trench.</title>
        <authorList>
            <person name="Cao J."/>
        </authorList>
    </citation>
    <scope>NUCLEOTIDE SEQUENCE [LARGE SCALE GENOMIC DNA]</scope>
    <source>
        <strain evidence="3 4">N102</strain>
    </source>
</reference>
<dbReference type="RefSeq" id="WP_108567493.1">
    <property type="nucleotide sequence ID" value="NZ_CP031769.1"/>
</dbReference>